<proteinExistence type="predicted"/>
<dbReference type="AlphaFoldDB" id="A0A4C1YIQ6"/>
<dbReference type="GO" id="GO:0005634">
    <property type="term" value="C:nucleus"/>
    <property type="evidence" value="ECO:0007669"/>
    <property type="project" value="TreeGrafter"/>
</dbReference>
<comment type="caution">
    <text evidence="2">The sequence shown here is derived from an EMBL/GenBank/DDBJ whole genome shotgun (WGS) entry which is preliminary data.</text>
</comment>
<sequence>MDQDYGWKEGGDFELDDKERPGLPKKFEDEELQGLFDIDSCESLQELATSLAVVLSTVGKRLKTMGMIQKQGYWVPYELKLRDIERRFLTCELLLERQKRKDFLHQIVTGDEKWIHFDNPKRRKSWVKPDQPSTSVAKQKIAWIQASALYLVGSEGSDLLRTPETK</sequence>
<evidence type="ECO:0000256" key="1">
    <source>
        <dbReference type="SAM" id="MobiDB-lite"/>
    </source>
</evidence>
<evidence type="ECO:0000313" key="2">
    <source>
        <dbReference type="EMBL" id="GBP74884.1"/>
    </source>
</evidence>
<dbReference type="PANTHER" id="PTHR46060">
    <property type="entry name" value="MARINER MOS1 TRANSPOSASE-LIKE PROTEIN"/>
    <property type="match status" value="1"/>
</dbReference>
<dbReference type="GO" id="GO:0003690">
    <property type="term" value="F:double-stranded DNA binding"/>
    <property type="evidence" value="ECO:0007669"/>
    <property type="project" value="TreeGrafter"/>
</dbReference>
<dbReference type="EMBL" id="BGZK01001227">
    <property type="protein sequence ID" value="GBP74884.1"/>
    <property type="molecule type" value="Genomic_DNA"/>
</dbReference>
<dbReference type="GO" id="GO:0000729">
    <property type="term" value="P:DNA double-strand break processing"/>
    <property type="evidence" value="ECO:0007669"/>
    <property type="project" value="TreeGrafter"/>
</dbReference>
<dbReference type="Gene3D" id="3.30.420.10">
    <property type="entry name" value="Ribonuclease H-like superfamily/Ribonuclease H"/>
    <property type="match status" value="1"/>
</dbReference>
<dbReference type="GO" id="GO:0015074">
    <property type="term" value="P:DNA integration"/>
    <property type="evidence" value="ECO:0007669"/>
    <property type="project" value="TreeGrafter"/>
</dbReference>
<gene>
    <name evidence="2" type="ORF">EVAR_57108_1</name>
</gene>
<dbReference type="GO" id="GO:0042800">
    <property type="term" value="F:histone H3K4 methyltransferase activity"/>
    <property type="evidence" value="ECO:0007669"/>
    <property type="project" value="TreeGrafter"/>
</dbReference>
<name>A0A4C1YIQ6_EUMVA</name>
<dbReference type="GO" id="GO:0000793">
    <property type="term" value="C:condensed chromosome"/>
    <property type="evidence" value="ECO:0007669"/>
    <property type="project" value="TreeGrafter"/>
</dbReference>
<dbReference type="InterPro" id="IPR036388">
    <property type="entry name" value="WH-like_DNA-bd_sf"/>
</dbReference>
<keyword evidence="3" id="KW-1185">Reference proteome</keyword>
<dbReference type="InterPro" id="IPR036397">
    <property type="entry name" value="RNaseH_sf"/>
</dbReference>
<feature type="region of interest" description="Disordered" evidence="1">
    <location>
        <begin position="1"/>
        <end position="22"/>
    </location>
</feature>
<dbReference type="GO" id="GO:0044774">
    <property type="term" value="P:mitotic DNA integrity checkpoint signaling"/>
    <property type="evidence" value="ECO:0007669"/>
    <property type="project" value="TreeGrafter"/>
</dbReference>
<reference evidence="2 3" key="1">
    <citation type="journal article" date="2019" name="Commun. Biol.">
        <title>The bagworm genome reveals a unique fibroin gene that provides high tensile strength.</title>
        <authorList>
            <person name="Kono N."/>
            <person name="Nakamura H."/>
            <person name="Ohtoshi R."/>
            <person name="Tomita M."/>
            <person name="Numata K."/>
            <person name="Arakawa K."/>
        </authorList>
    </citation>
    <scope>NUCLEOTIDE SEQUENCE [LARGE SCALE GENOMIC DNA]</scope>
</reference>
<protein>
    <submittedName>
        <fullName evidence="2">Mariner Mos1 transposase</fullName>
    </submittedName>
</protein>
<dbReference type="Gene3D" id="1.10.10.10">
    <property type="entry name" value="Winged helix-like DNA-binding domain superfamily/Winged helix DNA-binding domain"/>
    <property type="match status" value="1"/>
</dbReference>
<dbReference type="OrthoDB" id="7482553at2759"/>
<organism evidence="2 3">
    <name type="scientific">Eumeta variegata</name>
    <name type="common">Bagworm moth</name>
    <name type="synonym">Eumeta japonica</name>
    <dbReference type="NCBI Taxonomy" id="151549"/>
    <lineage>
        <taxon>Eukaryota</taxon>
        <taxon>Metazoa</taxon>
        <taxon>Ecdysozoa</taxon>
        <taxon>Arthropoda</taxon>
        <taxon>Hexapoda</taxon>
        <taxon>Insecta</taxon>
        <taxon>Pterygota</taxon>
        <taxon>Neoptera</taxon>
        <taxon>Endopterygota</taxon>
        <taxon>Lepidoptera</taxon>
        <taxon>Glossata</taxon>
        <taxon>Ditrysia</taxon>
        <taxon>Tineoidea</taxon>
        <taxon>Psychidae</taxon>
        <taxon>Oiketicinae</taxon>
        <taxon>Eumeta</taxon>
    </lineage>
</organism>
<dbReference type="Proteomes" id="UP000299102">
    <property type="component" value="Unassembled WGS sequence"/>
</dbReference>
<dbReference type="GO" id="GO:0006303">
    <property type="term" value="P:double-strand break repair via nonhomologous end joining"/>
    <property type="evidence" value="ECO:0007669"/>
    <property type="project" value="TreeGrafter"/>
</dbReference>
<dbReference type="GO" id="GO:0031297">
    <property type="term" value="P:replication fork processing"/>
    <property type="evidence" value="ECO:0007669"/>
    <property type="project" value="TreeGrafter"/>
</dbReference>
<evidence type="ECO:0000313" key="3">
    <source>
        <dbReference type="Proteomes" id="UP000299102"/>
    </source>
</evidence>
<dbReference type="GO" id="GO:0003697">
    <property type="term" value="F:single-stranded DNA binding"/>
    <property type="evidence" value="ECO:0007669"/>
    <property type="project" value="TreeGrafter"/>
</dbReference>
<dbReference type="GO" id="GO:0035861">
    <property type="term" value="C:site of double-strand break"/>
    <property type="evidence" value="ECO:0007669"/>
    <property type="project" value="TreeGrafter"/>
</dbReference>
<dbReference type="GO" id="GO:0044547">
    <property type="term" value="F:DNA topoisomerase binding"/>
    <property type="evidence" value="ECO:0007669"/>
    <property type="project" value="TreeGrafter"/>
</dbReference>
<accession>A0A4C1YIQ6</accession>
<dbReference type="PANTHER" id="PTHR46060:SF2">
    <property type="entry name" value="HISTONE-LYSINE N-METHYLTRANSFERASE SETMAR"/>
    <property type="match status" value="1"/>
</dbReference>
<dbReference type="GO" id="GO:0046975">
    <property type="term" value="F:histone H3K36 methyltransferase activity"/>
    <property type="evidence" value="ECO:0007669"/>
    <property type="project" value="TreeGrafter"/>
</dbReference>
<dbReference type="InterPro" id="IPR052709">
    <property type="entry name" value="Transposase-MT_Hybrid"/>
</dbReference>
<dbReference type="GO" id="GO:0000014">
    <property type="term" value="F:single-stranded DNA endodeoxyribonuclease activity"/>
    <property type="evidence" value="ECO:0007669"/>
    <property type="project" value="TreeGrafter"/>
</dbReference>